<feature type="compositionally biased region" description="Low complexity" evidence="10">
    <location>
        <begin position="1290"/>
        <end position="1299"/>
    </location>
</feature>
<evidence type="ECO:0000259" key="12">
    <source>
        <dbReference type="PROSITE" id="PS50108"/>
    </source>
</evidence>
<keyword evidence="14" id="KW-1185">Reference proteome</keyword>
<gene>
    <name evidence="13" type="ORF">D915_001329</name>
</gene>
<proteinExistence type="predicted"/>
<comment type="catalytic activity">
    <reaction evidence="8">
        <text>L-threonyl-[protein] + ATP = O-phospho-L-threonyl-[protein] + ADP + H(+)</text>
        <dbReference type="Rhea" id="RHEA:46608"/>
        <dbReference type="Rhea" id="RHEA-COMP:11060"/>
        <dbReference type="Rhea" id="RHEA-COMP:11605"/>
        <dbReference type="ChEBI" id="CHEBI:15378"/>
        <dbReference type="ChEBI" id="CHEBI:30013"/>
        <dbReference type="ChEBI" id="CHEBI:30616"/>
        <dbReference type="ChEBI" id="CHEBI:61977"/>
        <dbReference type="ChEBI" id="CHEBI:456216"/>
        <dbReference type="EC" id="2.7.11.1"/>
    </reaction>
</comment>
<feature type="compositionally biased region" description="Polar residues" evidence="10">
    <location>
        <begin position="27"/>
        <end position="36"/>
    </location>
</feature>
<evidence type="ECO:0000256" key="4">
    <source>
        <dbReference type="ARBA" id="ARBA00022741"/>
    </source>
</evidence>
<feature type="region of interest" description="Disordered" evidence="10">
    <location>
        <begin position="1234"/>
        <end position="1257"/>
    </location>
</feature>
<feature type="domain" description="Protein kinase" evidence="11">
    <location>
        <begin position="268"/>
        <end position="535"/>
    </location>
</feature>
<feature type="region of interest" description="Disordered" evidence="10">
    <location>
        <begin position="990"/>
        <end position="1031"/>
    </location>
</feature>
<dbReference type="GO" id="GO:0005524">
    <property type="term" value="F:ATP binding"/>
    <property type="evidence" value="ECO:0007669"/>
    <property type="project" value="UniProtKB-UniRule"/>
</dbReference>
<evidence type="ECO:0000256" key="7">
    <source>
        <dbReference type="ARBA" id="ARBA00023137"/>
    </source>
</evidence>
<evidence type="ECO:0000259" key="11">
    <source>
        <dbReference type="PROSITE" id="PS50011"/>
    </source>
</evidence>
<dbReference type="InterPro" id="IPR017441">
    <property type="entry name" value="Protein_kinase_ATP_BS"/>
</dbReference>
<dbReference type="SMART" id="SM00219">
    <property type="entry name" value="TyrKc"/>
    <property type="match status" value="1"/>
</dbReference>
<feature type="region of interest" description="Disordered" evidence="10">
    <location>
        <begin position="886"/>
        <end position="937"/>
    </location>
</feature>
<dbReference type="PROSITE" id="PS00107">
    <property type="entry name" value="PROTEIN_KINASE_ATP"/>
    <property type="match status" value="1"/>
</dbReference>
<dbReference type="SUPFAM" id="SSF56112">
    <property type="entry name" value="Protein kinase-like (PK-like)"/>
    <property type="match status" value="1"/>
</dbReference>
<dbReference type="PROSITE" id="PS00109">
    <property type="entry name" value="PROTEIN_KINASE_TYR"/>
    <property type="match status" value="1"/>
</dbReference>
<dbReference type="CDD" id="cd09539">
    <property type="entry name" value="SAM_TNK-like"/>
    <property type="match status" value="1"/>
</dbReference>
<dbReference type="GO" id="GO:0004674">
    <property type="term" value="F:protein serine/threonine kinase activity"/>
    <property type="evidence" value="ECO:0007669"/>
    <property type="project" value="UniProtKB-EC"/>
</dbReference>
<dbReference type="InterPro" id="IPR000095">
    <property type="entry name" value="CRIB_dom"/>
</dbReference>
<evidence type="ECO:0000256" key="8">
    <source>
        <dbReference type="ARBA" id="ARBA00047899"/>
    </source>
</evidence>
<dbReference type="InterPro" id="IPR055175">
    <property type="entry name" value="ACK/TNK-like_SAM"/>
</dbReference>
<dbReference type="GO" id="GO:0004715">
    <property type="term" value="F:non-membrane spanning protein tyrosine kinase activity"/>
    <property type="evidence" value="ECO:0007669"/>
    <property type="project" value="UniProtKB-EC"/>
</dbReference>
<feature type="domain" description="CRIB" evidence="12">
    <location>
        <begin position="711"/>
        <end position="725"/>
    </location>
</feature>
<feature type="compositionally biased region" description="Basic and acidic residues" evidence="10">
    <location>
        <begin position="1154"/>
        <end position="1166"/>
    </location>
</feature>
<feature type="compositionally biased region" description="Low complexity" evidence="10">
    <location>
        <begin position="886"/>
        <end position="899"/>
    </location>
</feature>
<dbReference type="Pfam" id="PF07714">
    <property type="entry name" value="PK_Tyr_Ser-Thr"/>
    <property type="match status" value="1"/>
</dbReference>
<dbReference type="InterPro" id="IPR050198">
    <property type="entry name" value="Non-receptor_tyrosine_kinases"/>
</dbReference>
<dbReference type="PROSITE" id="PS50011">
    <property type="entry name" value="PROTEIN_KINASE_DOM"/>
    <property type="match status" value="1"/>
</dbReference>
<keyword evidence="6 9" id="KW-0067">ATP-binding</keyword>
<evidence type="ECO:0000256" key="5">
    <source>
        <dbReference type="ARBA" id="ARBA00022777"/>
    </source>
</evidence>
<sequence>MISAPHQARYTSTMSRRLPNGERRISPTPSEQSFQTTVTNPASLFSVSQADGISDSISLVTTAGHDALIWERHPRAAMPVGYTMVRVQHPGFAQSSVPGQSQSQQQPSEMNLFEFLKEAQLEHYYTALTTHLKIRSVQQIKYVEDSDLSELGFSRPEQRRLRKYFKRECPQTTMGKLRKRLSRSTVGRASVGSKLRGHQTDSELSPYHHSIRSNEDEDSADWNADRTNGASMRSSRALCRNGRAAAGDGHGLFINKPPVYRVIDPDQIELGTSLGEGEFGRVYQGVWRPDSGGVIQVAVKILDPHGLVENPSGFLNEIAVMHRINHPDIVHLYGVCMEPDSWKIVTELAPLRSLLECLREPELRSSFPVTTLHQFAVQITRGMSYLEEIGLVHRDLAARNILVFSKEMVKISDFGMSRALHLGKSYYQSNFNVNLKLPTAWCAPECIHDLCFTTASDVWAYAVTLWEMYTYGFTPWAGLTGRQILETIDTPRSGRLDQPDACPDAVYDAVMRACWAHEPTARPSFGQLLGMLPRLCPERWITVREYDPQSDARSTNESIMSDNSEHLPHLRCAGVRALGRHLAVESNEVVFVLGKRSSQLWKVISQQTGLVGCVPTAILKPYPVHSREAHILRESSISTTATMRKTTEKPTGSPSIAKSLMRNGRRASLSDLAFRKTMSRLTKLTGSGPHNGTGSSTTPSTRGSRLTADKISLPQNDFRHIGHVGSDGRTFGELGFVKVAVGSNENLPGSSPSLASSASDLERNEVIGPSYNRENLKPGATTDRDILLSDTNGIKSSGRAVDLVSVKNVLPPVNASSHTVKKENLDRPIGDLFSSKPDAVDEGLGLDFGSSLLDEVFKCFSLNGTTGTPEPVSEDMVKQNGSSLLSTATTTSNNVDTTNPIPVDSIEPIDGAKRESSPVRNGKTDSPSPERISSRILVDTQPEVTYKPRYADLFTASPDEVDKSDCDSLSLTRNTQRVLSRTNTLSSVVLKSIHGRDGNSRDTSRRSRTRTRGYPVGTSDDEQGAEVDTSGLHSRWKRSTFGSLTRRSLSVSKVSGFSRDSAGRPDYESSDGLRSSKRLTISRPVLITKPVVAGDSSVDSLNLGQLPATSSSTLTSLGPGTIDRASLRSSASRDSSLTIVSAANDYLHSGGEGLDEHSVELSRDSLVRQSSNRRSSISPAPSLSSINQPYFRAGVGPSHLMSGSVAAGPASSGLRALRGGDAVFRAATHTAGSNRIARRTPLSSTGSGLMGNEPRAVGSRLGLTDHISNFGTSRSPDYLTHATGSNNLLSRLDGLSSGSGTAGPGSRAGTGDTRQKGLSRSMSTASSSSSSSSSSPLSPPSLINSPARITDFTRGCSRTTSALTRIGRNEVDGSTTGSAVDNQIASFWGSTFADLLNGSSAAGEAAEEEDVEDVTLNQPSLRELQSNLTGTTLRPSFSSTLVSESFSPNSRVATVVLLITQ</sequence>
<evidence type="ECO:0000256" key="3">
    <source>
        <dbReference type="ARBA" id="ARBA00022679"/>
    </source>
</evidence>
<dbReference type="PROSITE" id="PS50108">
    <property type="entry name" value="CRIB"/>
    <property type="match status" value="1"/>
</dbReference>
<dbReference type="InterPro" id="IPR049587">
    <property type="entry name" value="TNK-like_SAM"/>
</dbReference>
<reference evidence="13" key="1">
    <citation type="submission" date="2019-03" db="EMBL/GenBank/DDBJ databases">
        <title>Improved annotation for the trematode Fasciola hepatica.</title>
        <authorList>
            <person name="Choi Y.-J."/>
            <person name="Martin J."/>
            <person name="Mitreva M."/>
        </authorList>
    </citation>
    <scope>NUCLEOTIDE SEQUENCE [LARGE SCALE GENOMIC DNA]</scope>
</reference>
<dbReference type="FunFam" id="1.10.510.10:FF:000521">
    <property type="entry name" value="Tyrosine-protein kinase pr2"/>
    <property type="match status" value="1"/>
</dbReference>
<dbReference type="InterPro" id="IPR001245">
    <property type="entry name" value="Ser-Thr/Tyr_kinase_cat_dom"/>
</dbReference>
<evidence type="ECO:0000256" key="9">
    <source>
        <dbReference type="PROSITE-ProRule" id="PRU10141"/>
    </source>
</evidence>
<dbReference type="PRINTS" id="PR00109">
    <property type="entry name" value="TYRKINASE"/>
</dbReference>
<feature type="region of interest" description="Disordered" evidence="10">
    <location>
        <begin position="1054"/>
        <end position="1075"/>
    </location>
</feature>
<evidence type="ECO:0000256" key="6">
    <source>
        <dbReference type="ARBA" id="ARBA00022840"/>
    </source>
</evidence>
<dbReference type="PANTHER" id="PTHR24418">
    <property type="entry name" value="TYROSINE-PROTEIN KINASE"/>
    <property type="match status" value="1"/>
</dbReference>
<keyword evidence="5 13" id="KW-0418">Kinase</keyword>
<name>A0A4E0RX59_FASHE</name>
<feature type="compositionally biased region" description="Polar residues" evidence="10">
    <location>
        <begin position="225"/>
        <end position="234"/>
    </location>
</feature>
<dbReference type="InterPro" id="IPR011009">
    <property type="entry name" value="Kinase-like_dom_sf"/>
</dbReference>
<feature type="binding site" evidence="9">
    <location>
        <position position="300"/>
    </location>
    <ligand>
        <name>ATP</name>
        <dbReference type="ChEBI" id="CHEBI:30616"/>
    </ligand>
</feature>
<comment type="caution">
    <text evidence="13">The sequence shown here is derived from an EMBL/GenBank/DDBJ whole genome shotgun (WGS) entry which is preliminary data.</text>
</comment>
<accession>A0A4E0RX59</accession>
<feature type="region of interest" description="Disordered" evidence="10">
    <location>
        <begin position="1"/>
        <end position="36"/>
    </location>
</feature>
<feature type="compositionally biased region" description="Basic and acidic residues" evidence="10">
    <location>
        <begin position="994"/>
        <end position="1005"/>
    </location>
</feature>
<keyword evidence="4 9" id="KW-0547">Nucleotide-binding</keyword>
<keyword evidence="2" id="KW-0728">SH3 domain</keyword>
<evidence type="ECO:0000256" key="10">
    <source>
        <dbReference type="SAM" id="MobiDB-lite"/>
    </source>
</evidence>
<keyword evidence="7" id="KW-0829">Tyrosine-protein kinase</keyword>
<dbReference type="Proteomes" id="UP000230066">
    <property type="component" value="Unassembled WGS sequence"/>
</dbReference>
<feature type="region of interest" description="Disordered" evidence="10">
    <location>
        <begin position="682"/>
        <end position="705"/>
    </location>
</feature>
<feature type="compositionally biased region" description="Low complexity" evidence="10">
    <location>
        <begin position="1318"/>
        <end position="1346"/>
    </location>
</feature>
<dbReference type="InterPro" id="IPR020635">
    <property type="entry name" value="Tyr_kinase_cat_dom"/>
</dbReference>
<evidence type="ECO:0000313" key="14">
    <source>
        <dbReference type="Proteomes" id="UP000230066"/>
    </source>
</evidence>
<keyword evidence="3" id="KW-0808">Transferase</keyword>
<evidence type="ECO:0000256" key="1">
    <source>
        <dbReference type="ARBA" id="ARBA00011903"/>
    </source>
</evidence>
<dbReference type="Pfam" id="PF22931">
    <property type="entry name" value="SAM_TNK"/>
    <property type="match status" value="1"/>
</dbReference>
<protein>
    <recommendedName>
        <fullName evidence="1">non-specific protein-tyrosine kinase</fullName>
        <ecNumber evidence="1">2.7.10.2</ecNumber>
    </recommendedName>
</protein>
<organism evidence="13 14">
    <name type="scientific">Fasciola hepatica</name>
    <name type="common">Liver fluke</name>
    <dbReference type="NCBI Taxonomy" id="6192"/>
    <lineage>
        <taxon>Eukaryota</taxon>
        <taxon>Metazoa</taxon>
        <taxon>Spiralia</taxon>
        <taxon>Lophotrochozoa</taxon>
        <taxon>Platyhelminthes</taxon>
        <taxon>Trematoda</taxon>
        <taxon>Digenea</taxon>
        <taxon>Plagiorchiida</taxon>
        <taxon>Echinostomata</taxon>
        <taxon>Echinostomatoidea</taxon>
        <taxon>Fasciolidae</taxon>
        <taxon>Fasciola</taxon>
    </lineage>
</organism>
<dbReference type="InterPro" id="IPR008266">
    <property type="entry name" value="Tyr_kinase_AS"/>
</dbReference>
<evidence type="ECO:0000313" key="13">
    <source>
        <dbReference type="EMBL" id="THD27798.1"/>
    </source>
</evidence>
<evidence type="ECO:0000256" key="2">
    <source>
        <dbReference type="ARBA" id="ARBA00022443"/>
    </source>
</evidence>
<feature type="region of interest" description="Disordered" evidence="10">
    <location>
        <begin position="1290"/>
        <end position="1350"/>
    </location>
</feature>
<dbReference type="SMART" id="SM00285">
    <property type="entry name" value="PBD"/>
    <property type="match status" value="1"/>
</dbReference>
<feature type="compositionally biased region" description="Low complexity" evidence="10">
    <location>
        <begin position="685"/>
        <end position="705"/>
    </location>
</feature>
<feature type="region of interest" description="Disordered" evidence="10">
    <location>
        <begin position="1152"/>
        <end position="1183"/>
    </location>
</feature>
<dbReference type="Gene3D" id="1.10.510.10">
    <property type="entry name" value="Transferase(Phosphotransferase) domain 1"/>
    <property type="match status" value="1"/>
</dbReference>
<dbReference type="Gene3D" id="3.30.200.20">
    <property type="entry name" value="Phosphorylase Kinase, domain 1"/>
    <property type="match status" value="1"/>
</dbReference>
<dbReference type="InterPro" id="IPR000719">
    <property type="entry name" value="Prot_kinase_dom"/>
</dbReference>
<feature type="region of interest" description="Disordered" evidence="10">
    <location>
        <begin position="175"/>
        <end position="235"/>
    </location>
</feature>
<dbReference type="EMBL" id="JXXN02000318">
    <property type="protein sequence ID" value="THD27798.1"/>
    <property type="molecule type" value="Genomic_DNA"/>
</dbReference>
<dbReference type="EC" id="2.7.10.2" evidence="1"/>